<evidence type="ECO:0000313" key="1">
    <source>
        <dbReference type="EMBL" id="AKJ87221.1"/>
    </source>
</evidence>
<dbReference type="Pfam" id="PF02089">
    <property type="entry name" value="Palm_thioest"/>
    <property type="match status" value="1"/>
</dbReference>
<dbReference type="AlphaFoldDB" id="A0A0G3FJ44"/>
<dbReference type="ESTHER" id="9zzzz-a0a0g3fj44">
    <property type="family name" value="PGAP1"/>
</dbReference>
<dbReference type="SMR" id="A0A0G3FJ44"/>
<dbReference type="InterPro" id="IPR029058">
    <property type="entry name" value="AB_hydrolase_fold"/>
</dbReference>
<protein>
    <recommendedName>
        <fullName evidence="2">Triacylglycerol lipase</fullName>
    </recommendedName>
</protein>
<sequence>MKKTALKFCIFAIALTVSVLGASLAFSADTSCKTKYPIILAHGMGFTPTPASPHSFPGIVEALKACGATVYYTTVPALHTNAVKSATFKQQFMAIKAVDGSAKFNIMGHSQGGLYTRYAISNLGIAPYVASLTTAASPHRGSFIGTVLLTITDVFPVLKPLMEGFAMFPGDQTYAEQNERELTINYMTKVFNPNTPDMKGVYYQSFAVAFRQYSIIRTVADQLAMFVKMIAGNQTEPTVEEAALALYDMMESTAAMSFYMGGGIGDGLVQESSARWGTYLGCEKGSIFSRGINHLDAVNMQLRGQVWDAKAYWVNLAKSLKKKGY</sequence>
<organism evidence="1">
    <name type="scientific">uncultured organism</name>
    <dbReference type="NCBI Taxonomy" id="155900"/>
    <lineage>
        <taxon>unclassified sequences</taxon>
        <taxon>environmental samples</taxon>
    </lineage>
</organism>
<evidence type="ECO:0008006" key="2">
    <source>
        <dbReference type="Google" id="ProtNLM"/>
    </source>
</evidence>
<reference evidence="1" key="1">
    <citation type="submission" date="2014-12" db="EMBL/GenBank/DDBJ databases">
        <title>Investigation of esterase diversity in environmental metagenomes.</title>
        <authorList>
            <person name="Popovic A."/>
            <person name="Tchigvintsev A."/>
            <person name="Nocek B."/>
            <person name="Hajighasemi M."/>
            <person name="Brown G."/>
            <person name="Xu X."/>
            <person name="Li H."/>
            <person name="Glinos J."/>
            <person name="Yim V."/>
            <person name="Pelletier E."/>
            <person name="Chernikova T.N."/>
            <person name="Golyshina O.V."/>
            <person name="Tran H."/>
            <person name="Le Paslier D."/>
            <person name="Yakimov M.M."/>
            <person name="Savchenko A."/>
            <person name="Golyshin P.N."/>
            <person name="Yakunin A.F."/>
        </authorList>
    </citation>
    <scope>NUCLEOTIDE SEQUENCE</scope>
</reference>
<name>A0A0G3FJ44_9ZZZZ</name>
<proteinExistence type="predicted"/>
<dbReference type="EMBL" id="KP347726">
    <property type="protein sequence ID" value="AKJ87221.1"/>
    <property type="molecule type" value="Genomic_DNA"/>
</dbReference>
<dbReference type="SUPFAM" id="SSF53474">
    <property type="entry name" value="alpha/beta-Hydrolases"/>
    <property type="match status" value="1"/>
</dbReference>
<dbReference type="Gene3D" id="3.40.50.1820">
    <property type="entry name" value="alpha/beta hydrolase"/>
    <property type="match status" value="1"/>
</dbReference>
<accession>A0A0G3FJ44</accession>